<sequence length="120" mass="13473">MEINSASIEYFDDAGSIEYNEGEENNVDSIDAQDLFNTWHKKSEANVCLKPEVVEDYHNNTKLNVTYTFTAKGSKKTAYNTNVSAGFLQAFQGSMGYSSENAVERASGFSVVFHLKHQWN</sequence>
<protein>
    <submittedName>
        <fullName evidence="1">Uncharacterized protein</fullName>
    </submittedName>
</protein>
<name>A0A518VAH4_BRELA</name>
<organism evidence="1 2">
    <name type="scientific">Brevibacillus laterosporus</name>
    <name type="common">Bacillus laterosporus</name>
    <dbReference type="NCBI Taxonomy" id="1465"/>
    <lineage>
        <taxon>Bacteria</taxon>
        <taxon>Bacillati</taxon>
        <taxon>Bacillota</taxon>
        <taxon>Bacilli</taxon>
        <taxon>Bacillales</taxon>
        <taxon>Paenibacillaceae</taxon>
        <taxon>Brevibacillus</taxon>
    </lineage>
</organism>
<evidence type="ECO:0000313" key="2">
    <source>
        <dbReference type="Proteomes" id="UP000319432"/>
    </source>
</evidence>
<accession>A0A518VAH4</accession>
<dbReference type="EMBL" id="CP033464">
    <property type="protein sequence ID" value="QDX93987.1"/>
    <property type="molecule type" value="Genomic_DNA"/>
</dbReference>
<dbReference type="Proteomes" id="UP000319432">
    <property type="component" value="Chromosome"/>
</dbReference>
<reference evidence="1 2" key="1">
    <citation type="submission" date="2018-11" db="EMBL/GenBank/DDBJ databases">
        <title>Phylogenetic determinants of toxin gene distribution in genomes of Brevibacillus laterosporus.</title>
        <authorList>
            <person name="Glare T.R."/>
            <person name="Durrant A."/>
            <person name="Berry C."/>
            <person name="Palma L."/>
            <person name="Ormskirk M."/>
            <person name="Cox M.O."/>
        </authorList>
    </citation>
    <scope>NUCLEOTIDE SEQUENCE [LARGE SCALE GENOMIC DNA]</scope>
    <source>
        <strain evidence="1 2">1821L</strain>
    </source>
</reference>
<gene>
    <name evidence="1" type="ORF">EEL30_17830</name>
</gene>
<dbReference type="AlphaFoldDB" id="A0A518VAH4"/>
<keyword evidence="2" id="KW-1185">Reference proteome</keyword>
<evidence type="ECO:0000313" key="1">
    <source>
        <dbReference type="EMBL" id="QDX93987.1"/>
    </source>
</evidence>
<proteinExistence type="predicted"/>